<dbReference type="SUPFAM" id="SSF161084">
    <property type="entry name" value="MAPEG domain-like"/>
    <property type="match status" value="1"/>
</dbReference>
<dbReference type="RefSeq" id="WP_161339000.1">
    <property type="nucleotide sequence ID" value="NZ_JBHSDG010000004.1"/>
</dbReference>
<organism evidence="6 7">
    <name type="scientific">Sneathiella chungangensis</name>
    <dbReference type="NCBI Taxonomy" id="1418234"/>
    <lineage>
        <taxon>Bacteria</taxon>
        <taxon>Pseudomonadati</taxon>
        <taxon>Pseudomonadota</taxon>
        <taxon>Alphaproteobacteria</taxon>
        <taxon>Sneathiellales</taxon>
        <taxon>Sneathiellaceae</taxon>
        <taxon>Sneathiella</taxon>
    </lineage>
</organism>
<evidence type="ECO:0000256" key="5">
    <source>
        <dbReference type="SAM" id="Phobius"/>
    </source>
</evidence>
<dbReference type="PANTHER" id="PTHR35371">
    <property type="entry name" value="INNER MEMBRANE PROTEIN"/>
    <property type="match status" value="1"/>
</dbReference>
<comment type="subcellular location">
    <subcellularLocation>
        <location evidence="1">Membrane</location>
    </subcellularLocation>
</comment>
<evidence type="ECO:0000313" key="7">
    <source>
        <dbReference type="Proteomes" id="UP000445696"/>
    </source>
</evidence>
<dbReference type="GO" id="GO:0016020">
    <property type="term" value="C:membrane"/>
    <property type="evidence" value="ECO:0007669"/>
    <property type="project" value="UniProtKB-SubCell"/>
</dbReference>
<dbReference type="PANTHER" id="PTHR35371:SF1">
    <property type="entry name" value="BLR7753 PROTEIN"/>
    <property type="match status" value="1"/>
</dbReference>
<proteinExistence type="predicted"/>
<feature type="transmembrane region" description="Helical" evidence="5">
    <location>
        <begin position="84"/>
        <end position="105"/>
    </location>
</feature>
<feature type="transmembrane region" description="Helical" evidence="5">
    <location>
        <begin position="6"/>
        <end position="24"/>
    </location>
</feature>
<feature type="transmembrane region" description="Helical" evidence="5">
    <location>
        <begin position="60"/>
        <end position="78"/>
    </location>
</feature>
<dbReference type="EMBL" id="WTVA01000004">
    <property type="protein sequence ID" value="MZR22533.1"/>
    <property type="molecule type" value="Genomic_DNA"/>
</dbReference>
<evidence type="ECO:0000313" key="6">
    <source>
        <dbReference type="EMBL" id="MZR22533.1"/>
    </source>
</evidence>
<evidence type="ECO:0000256" key="2">
    <source>
        <dbReference type="ARBA" id="ARBA00022692"/>
    </source>
</evidence>
<evidence type="ECO:0000256" key="4">
    <source>
        <dbReference type="ARBA" id="ARBA00023136"/>
    </source>
</evidence>
<keyword evidence="3 5" id="KW-1133">Transmembrane helix</keyword>
<dbReference type="InterPro" id="IPR001129">
    <property type="entry name" value="Membr-assoc_MAPEG"/>
</dbReference>
<accession>A0A845MEQ2</accession>
<dbReference type="AlphaFoldDB" id="A0A845MEQ2"/>
<evidence type="ECO:0000256" key="3">
    <source>
        <dbReference type="ARBA" id="ARBA00022989"/>
    </source>
</evidence>
<comment type="caution">
    <text evidence="6">The sequence shown here is derived from an EMBL/GenBank/DDBJ whole genome shotgun (WGS) entry which is preliminary data.</text>
</comment>
<evidence type="ECO:0000256" key="1">
    <source>
        <dbReference type="ARBA" id="ARBA00004370"/>
    </source>
</evidence>
<dbReference type="Proteomes" id="UP000445696">
    <property type="component" value="Unassembled WGS sequence"/>
</dbReference>
<dbReference type="Pfam" id="PF01124">
    <property type="entry name" value="MAPEG"/>
    <property type="match status" value="1"/>
</dbReference>
<dbReference type="InterPro" id="IPR023352">
    <property type="entry name" value="MAPEG-like_dom_sf"/>
</dbReference>
<feature type="transmembrane region" description="Helical" evidence="5">
    <location>
        <begin position="112"/>
        <end position="131"/>
    </location>
</feature>
<dbReference type="OrthoDB" id="7743618at2"/>
<sequence length="132" mass="14394">MTPDLMWLTLTALMTALFWIPYILNRVAVRGLMGAMANPSSDDAPHADWAERAIKAHRNAVENLVVFAPLVIIAAVTGMSTPGIATAAMIFFFARLAHFLIFVFGIPVLRTLSFAVGWFATIYVALVLLGVM</sequence>
<dbReference type="Gene3D" id="1.20.120.550">
    <property type="entry name" value="Membrane associated eicosanoid/glutathione metabolism-like domain"/>
    <property type="match status" value="1"/>
</dbReference>
<keyword evidence="7" id="KW-1185">Reference proteome</keyword>
<gene>
    <name evidence="6" type="ORF">GQF03_09325</name>
</gene>
<keyword evidence="2 5" id="KW-0812">Transmembrane</keyword>
<keyword evidence="4 5" id="KW-0472">Membrane</keyword>
<reference evidence="6 7" key="1">
    <citation type="journal article" date="2014" name="Int. J. Syst. Evol. Microbiol.">
        <title>Sneathiella chungangensis sp. nov., isolated from a marine sand, and emended description of the genus Sneathiella.</title>
        <authorList>
            <person name="Siamphan C."/>
            <person name="Kim H."/>
            <person name="Lee J.S."/>
            <person name="Kim W."/>
        </authorList>
    </citation>
    <scope>NUCLEOTIDE SEQUENCE [LARGE SCALE GENOMIC DNA]</scope>
    <source>
        <strain evidence="6 7">KCTC 32476</strain>
    </source>
</reference>
<name>A0A845MEQ2_9PROT</name>
<protein>
    <submittedName>
        <fullName evidence="6">MAPEG family protein</fullName>
    </submittedName>
</protein>